<keyword evidence="10 12" id="KW-0472">Membrane</keyword>
<dbReference type="Gene3D" id="6.10.250.2080">
    <property type="match status" value="1"/>
</dbReference>
<keyword evidence="14" id="KW-0966">Cell projection</keyword>
<dbReference type="SUPFAM" id="SSF160544">
    <property type="entry name" value="EscU C-terminal domain-like"/>
    <property type="match status" value="1"/>
</dbReference>
<comment type="subcellular location">
    <subcellularLocation>
        <location evidence="1">Cell membrane</location>
        <topology evidence="1">Multi-pass membrane protein</topology>
    </subcellularLocation>
</comment>
<keyword evidence="15" id="KW-1185">Reference proteome</keyword>
<keyword evidence="8 12" id="KW-0653">Protein transport</keyword>
<evidence type="ECO:0000256" key="8">
    <source>
        <dbReference type="ARBA" id="ARBA00022927"/>
    </source>
</evidence>
<dbReference type="GO" id="GO:0009306">
    <property type="term" value="P:protein secretion"/>
    <property type="evidence" value="ECO:0007669"/>
    <property type="project" value="InterPro"/>
</dbReference>
<dbReference type="InterPro" id="IPR006136">
    <property type="entry name" value="FlhB"/>
</dbReference>
<evidence type="ECO:0000256" key="12">
    <source>
        <dbReference type="RuleBase" id="RU364091"/>
    </source>
</evidence>
<keyword evidence="14" id="KW-0969">Cilium</keyword>
<feature type="transmembrane region" description="Helical" evidence="12">
    <location>
        <begin position="33"/>
        <end position="50"/>
    </location>
</feature>
<dbReference type="PANTHER" id="PTHR30531:SF12">
    <property type="entry name" value="FLAGELLAR BIOSYNTHETIC PROTEIN FLHB"/>
    <property type="match status" value="1"/>
</dbReference>
<dbReference type="PRINTS" id="PR00950">
    <property type="entry name" value="TYPE3IMSPROT"/>
</dbReference>
<evidence type="ECO:0000256" key="10">
    <source>
        <dbReference type="ARBA" id="ARBA00023136"/>
    </source>
</evidence>
<keyword evidence="5 12" id="KW-1003">Cell membrane</keyword>
<feature type="transmembrane region" description="Helical" evidence="12">
    <location>
        <begin position="62"/>
        <end position="83"/>
    </location>
</feature>
<evidence type="ECO:0000256" key="11">
    <source>
        <dbReference type="ARBA" id="ARBA00023225"/>
    </source>
</evidence>
<evidence type="ECO:0000256" key="3">
    <source>
        <dbReference type="ARBA" id="ARBA00021622"/>
    </source>
</evidence>
<comment type="caution">
    <text evidence="14">The sequence shown here is derived from an EMBL/GenBank/DDBJ whole genome shotgun (WGS) entry which is preliminary data.</text>
</comment>
<feature type="transmembrane region" description="Helical" evidence="12">
    <location>
        <begin position="193"/>
        <end position="211"/>
    </location>
</feature>
<comment type="function">
    <text evidence="12">Required for formation of the rod structure in the basal body of the flagellar apparatus. Together with FliI and FliH, may constitute the export apparatus of flagellin.</text>
</comment>
<dbReference type="RefSeq" id="WP_229345773.1">
    <property type="nucleotide sequence ID" value="NZ_JAJFAT010000009.1"/>
</dbReference>
<dbReference type="NCBIfam" id="TIGR00328">
    <property type="entry name" value="flhB"/>
    <property type="match status" value="1"/>
</dbReference>
<feature type="transmembrane region" description="Helical" evidence="12">
    <location>
        <begin position="89"/>
        <end position="117"/>
    </location>
</feature>
<gene>
    <name evidence="12 14" type="primary">flhB</name>
    <name evidence="14" type="ORF">LJ207_07625</name>
</gene>
<sequence length="354" mass="40407">MPDDGTGEKTEEATPKRKREAREEGNVANAKEINQAITLLTSFAVLYVLMQRIIFQLLGEIRYYFSDFIVQGLSTFSAYQILYEAFFKLVMIILPIMAFTALAGVVANFIQIGALFTAKPLVPDLKKIDPIKGFKKIFSLRGLVELLKSLFKLALISFVAYRHLINNLEIFEKSTLLGLEESLVNIAAQISRMGFNIIALLIILGIFDLLYQRWQHNKDLKMSKYEVKQERKEMEGDPMLRQKRKQKQREMSMNRMMSNIPDADVVITNPTHIAVALKFDLEEMEAPEVIAKGEGLIAQKIKAKAREAEVEIVENKPLARSLNEMAEIGDQVPVELYQAVAEILARIFREKDRY</sequence>
<evidence type="ECO:0000313" key="15">
    <source>
        <dbReference type="Proteomes" id="UP001199296"/>
    </source>
</evidence>
<evidence type="ECO:0000313" key="14">
    <source>
        <dbReference type="EMBL" id="MCC3145190.1"/>
    </source>
</evidence>
<feature type="region of interest" description="Disordered" evidence="13">
    <location>
        <begin position="1"/>
        <end position="25"/>
    </location>
</feature>
<name>A0AAW4WWS5_9FIRM</name>
<proteinExistence type="inferred from homology"/>
<evidence type="ECO:0000256" key="5">
    <source>
        <dbReference type="ARBA" id="ARBA00022475"/>
    </source>
</evidence>
<dbReference type="Proteomes" id="UP001199296">
    <property type="component" value="Unassembled WGS sequence"/>
</dbReference>
<reference evidence="14 15" key="1">
    <citation type="submission" date="2021-10" db="EMBL/GenBank/DDBJ databases">
        <authorList>
            <person name="Grouzdev D.S."/>
            <person name="Pantiukh K.S."/>
            <person name="Krutkina M.S."/>
        </authorList>
    </citation>
    <scope>NUCLEOTIDE SEQUENCE [LARGE SCALE GENOMIC DNA]</scope>
    <source>
        <strain evidence="14 15">Z-7514</strain>
    </source>
</reference>
<dbReference type="InterPro" id="IPR006135">
    <property type="entry name" value="T3SS_substrate_exporter"/>
</dbReference>
<keyword evidence="14" id="KW-0282">Flagellum</keyword>
<evidence type="ECO:0000256" key="2">
    <source>
        <dbReference type="ARBA" id="ARBA00010690"/>
    </source>
</evidence>
<keyword evidence="4 12" id="KW-0813">Transport</keyword>
<organism evidence="14 15">
    <name type="scientific">Halanaerobium polyolivorans</name>
    <dbReference type="NCBI Taxonomy" id="2886943"/>
    <lineage>
        <taxon>Bacteria</taxon>
        <taxon>Bacillati</taxon>
        <taxon>Bacillota</taxon>
        <taxon>Clostridia</taxon>
        <taxon>Halanaerobiales</taxon>
        <taxon>Halanaerobiaceae</taxon>
        <taxon>Halanaerobium</taxon>
    </lineage>
</organism>
<accession>A0AAW4WWS5</accession>
<evidence type="ECO:0000256" key="7">
    <source>
        <dbReference type="ARBA" id="ARBA00022795"/>
    </source>
</evidence>
<dbReference type="Gene3D" id="3.40.1690.10">
    <property type="entry name" value="secretion proteins EscU"/>
    <property type="match status" value="1"/>
</dbReference>
<keyword evidence="9 12" id="KW-1133">Transmembrane helix</keyword>
<keyword evidence="11 12" id="KW-1006">Bacterial flagellum protein export</keyword>
<comment type="similarity">
    <text evidence="2 12">Belongs to the type III secretion exporter family.</text>
</comment>
<dbReference type="EMBL" id="JAJFAT010000009">
    <property type="protein sequence ID" value="MCC3145190.1"/>
    <property type="molecule type" value="Genomic_DNA"/>
</dbReference>
<protein>
    <recommendedName>
        <fullName evidence="3 12">Flagellar biosynthetic protein FlhB</fullName>
    </recommendedName>
</protein>
<evidence type="ECO:0000256" key="9">
    <source>
        <dbReference type="ARBA" id="ARBA00022989"/>
    </source>
</evidence>
<dbReference type="PANTHER" id="PTHR30531">
    <property type="entry name" value="FLAGELLAR BIOSYNTHETIC PROTEIN FLHB"/>
    <property type="match status" value="1"/>
</dbReference>
<dbReference type="GO" id="GO:0044780">
    <property type="term" value="P:bacterial-type flagellum assembly"/>
    <property type="evidence" value="ECO:0007669"/>
    <property type="project" value="InterPro"/>
</dbReference>
<evidence type="ECO:0000256" key="13">
    <source>
        <dbReference type="SAM" id="MobiDB-lite"/>
    </source>
</evidence>
<dbReference type="Pfam" id="PF01312">
    <property type="entry name" value="Bac_export_2"/>
    <property type="match status" value="1"/>
</dbReference>
<evidence type="ECO:0000256" key="6">
    <source>
        <dbReference type="ARBA" id="ARBA00022692"/>
    </source>
</evidence>
<keyword evidence="7 12" id="KW-1005">Bacterial flagellum biogenesis</keyword>
<dbReference type="AlphaFoldDB" id="A0AAW4WWS5"/>
<evidence type="ECO:0000256" key="1">
    <source>
        <dbReference type="ARBA" id="ARBA00004651"/>
    </source>
</evidence>
<evidence type="ECO:0000256" key="4">
    <source>
        <dbReference type="ARBA" id="ARBA00022448"/>
    </source>
</evidence>
<dbReference type="GO" id="GO:0005886">
    <property type="term" value="C:plasma membrane"/>
    <property type="evidence" value="ECO:0007669"/>
    <property type="project" value="UniProtKB-SubCell"/>
</dbReference>
<keyword evidence="6 12" id="KW-0812">Transmembrane</keyword>
<dbReference type="InterPro" id="IPR029025">
    <property type="entry name" value="T3SS_substrate_exporter_C"/>
</dbReference>